<evidence type="ECO:0000313" key="5">
    <source>
        <dbReference type="EMBL" id="PAT40060.1"/>
    </source>
</evidence>
<feature type="signal peptide" evidence="3">
    <location>
        <begin position="1"/>
        <end position="26"/>
    </location>
</feature>
<dbReference type="Pfam" id="PF25023">
    <property type="entry name" value="TEN_YD-shell"/>
    <property type="match status" value="1"/>
</dbReference>
<dbReference type="EMBL" id="NSJE01000038">
    <property type="protein sequence ID" value="PAT40060.1"/>
    <property type="molecule type" value="Genomic_DNA"/>
</dbReference>
<evidence type="ECO:0000256" key="3">
    <source>
        <dbReference type="SAM" id="SignalP"/>
    </source>
</evidence>
<protein>
    <recommendedName>
        <fullName evidence="4">Teneurin-like YD-shell domain-containing protein</fullName>
    </recommendedName>
</protein>
<accession>A0A2A2AN95</accession>
<dbReference type="PANTHER" id="PTHR32305:SF15">
    <property type="entry name" value="PROTEIN RHSA-RELATED"/>
    <property type="match status" value="1"/>
</dbReference>
<name>A0A2A2AN95_9BURK</name>
<dbReference type="InterPro" id="IPR056823">
    <property type="entry name" value="TEN-like_YD-shell"/>
</dbReference>
<gene>
    <name evidence="5" type="ORF">CK621_14245</name>
</gene>
<dbReference type="Pfam" id="PF05593">
    <property type="entry name" value="RHS_repeat"/>
    <property type="match status" value="5"/>
</dbReference>
<feature type="region of interest" description="Disordered" evidence="2">
    <location>
        <begin position="167"/>
        <end position="198"/>
    </location>
</feature>
<keyword evidence="1" id="KW-0677">Repeat</keyword>
<proteinExistence type="predicted"/>
<evidence type="ECO:0000259" key="4">
    <source>
        <dbReference type="Pfam" id="PF25023"/>
    </source>
</evidence>
<evidence type="ECO:0000313" key="6">
    <source>
        <dbReference type="Proteomes" id="UP000218439"/>
    </source>
</evidence>
<dbReference type="Proteomes" id="UP000218439">
    <property type="component" value="Unassembled WGS sequence"/>
</dbReference>
<feature type="region of interest" description="Disordered" evidence="2">
    <location>
        <begin position="307"/>
        <end position="337"/>
    </location>
</feature>
<organism evidence="5 6">
    <name type="scientific">Vandammella animalimorsus</name>
    <dbReference type="NCBI Taxonomy" id="2029117"/>
    <lineage>
        <taxon>Bacteria</taxon>
        <taxon>Pseudomonadati</taxon>
        <taxon>Pseudomonadota</taxon>
        <taxon>Betaproteobacteria</taxon>
        <taxon>Burkholderiales</taxon>
        <taxon>Comamonadaceae</taxon>
        <taxon>Vandammella</taxon>
    </lineage>
</organism>
<dbReference type="Gene3D" id="2.180.10.10">
    <property type="entry name" value="RHS repeat-associated core"/>
    <property type="match status" value="3"/>
</dbReference>
<dbReference type="PANTHER" id="PTHR32305">
    <property type="match status" value="1"/>
</dbReference>
<sequence length="997" mass="109981">MRSELKSKFIFASLAAALALWLPNFAHPWVEAQDPRGNTLGFHKDGTHPSGLVDTWAYDAEGRQTRACQAGLCTQTQYDSLGRAIQTTDAAGHTSATAYDAAGQVTSATDALGHQTTYQYDLAGRQTQSTDPLGRSTHYRYDAAGNLTEETNPLGQITRHSYNAAHQKTATTGPSGAATQYQYSPTGQRTAQTSPEGNTTRYSYDSLGRLSQVTDAQGNTTGYQYNSQGQLLAQTDAEGKTTQYGYDRAGRRVQRTLADGANEALHYNALGQLTQKTHFDGSQTTWEYGAAASGNIPNPAWGQITREHRADGSSQSRSYDSHGRHIQTSDSRDGTETRDLDLLGRVTQQSTTHSAAQLSGSSAYQSRQNYQWDANSRRTQLHTPASGSNPEYRIHSSWDAAGQLQSLQASSDTSPNQFTHDAAGRLTQITRSDGSSTSYQYTPDGHISQIRHQGSQGQTLAQFDYQHNRDGQRTQAVEVIHAAGSTAPTTQRTINWTYDSAGKLTSEQITQTQPTAQTLTIAYQYDKVGNRTARTVSGAIQQTTTYQYDQNDRLTQSSDSIEGTTSYRYDRKGNLVEKANGNNKTAYSWNSDNRLIKVEHTGQNNKTIQYGYDPQGRRIKKLVTQGTSKTETHYSLDSERPYHEVTVESTRVNTQPWTHKTYVHTPGGVGELISQSDGATTKQIYADAQGTTRLIADGATGASQSYSFDAFGNWLEGDSLAANQNPPTHLYTGERYDADTGLIYLRARDYDPATGRFISMDEHPGDQRIPLTLNKYLYANADPVNHVDPSGNMFISIAMPNFGHMVRITSAGRQTLGLLEKLDNALLMMQMIQAYNSVWSVLNGPEWQQGNDAAKNDLGFLHALSNFDEAMLHLASRSGRIFSHANVKSGVKEFLKGQAAKNKSHILIYAPTPMVDIDFPVKHIKIGNISLSRLSADIYLEIGKRKKQGGRMIGVGHTWKSPNGSKQWFRQDWHPTHDAGDICFQELGADYHYHCPR</sequence>
<dbReference type="InterPro" id="IPR022385">
    <property type="entry name" value="Rhs_assc_core"/>
</dbReference>
<reference evidence="5 6" key="1">
    <citation type="submission" date="2017-08" db="EMBL/GenBank/DDBJ databases">
        <title>WGS of Clinical strains of the CDC Group NO-1 linked to zoonotic infections in humans.</title>
        <authorList>
            <person name="Bernier A.-M."/>
            <person name="Bernard K."/>
        </authorList>
    </citation>
    <scope>NUCLEOTIDE SEQUENCE [LARGE SCALE GENOMIC DNA]</scope>
    <source>
        <strain evidence="5 6">NML120219</strain>
    </source>
</reference>
<dbReference type="InterPro" id="IPR050708">
    <property type="entry name" value="T6SS_VgrG/RHS"/>
</dbReference>
<keyword evidence="3" id="KW-0732">Signal</keyword>
<dbReference type="NCBIfam" id="TIGR01643">
    <property type="entry name" value="YD_repeat_2x"/>
    <property type="match status" value="9"/>
</dbReference>
<dbReference type="AlphaFoldDB" id="A0A2A2AN95"/>
<feature type="chain" id="PRO_5013330767" description="Teneurin-like YD-shell domain-containing protein" evidence="3">
    <location>
        <begin position="27"/>
        <end position="997"/>
    </location>
</feature>
<evidence type="ECO:0000256" key="1">
    <source>
        <dbReference type="ARBA" id="ARBA00022737"/>
    </source>
</evidence>
<feature type="domain" description="Teneurin-like YD-shell" evidence="4">
    <location>
        <begin position="488"/>
        <end position="784"/>
    </location>
</feature>
<evidence type="ECO:0000256" key="2">
    <source>
        <dbReference type="SAM" id="MobiDB-lite"/>
    </source>
</evidence>
<dbReference type="InterPro" id="IPR031325">
    <property type="entry name" value="RHS_repeat"/>
</dbReference>
<dbReference type="SUPFAM" id="SSF69304">
    <property type="entry name" value="Tricorn protease N-terminal domain"/>
    <property type="match status" value="1"/>
</dbReference>
<dbReference type="InterPro" id="IPR006530">
    <property type="entry name" value="YD"/>
</dbReference>
<dbReference type="NCBIfam" id="TIGR03696">
    <property type="entry name" value="Rhs_assc_core"/>
    <property type="match status" value="1"/>
</dbReference>
<comment type="caution">
    <text evidence="5">The sequence shown here is derived from an EMBL/GenBank/DDBJ whole genome shotgun (WGS) entry which is preliminary data.</text>
</comment>